<comment type="caution">
    <text evidence="1">The sequence shown here is derived from an EMBL/GenBank/DDBJ whole genome shotgun (WGS) entry which is preliminary data.</text>
</comment>
<reference evidence="1 2" key="1">
    <citation type="submission" date="2017-04" db="EMBL/GenBank/DDBJ databases">
        <title>High diversity of culturable Acinetobacter species in natural soil and water ecosystems.</title>
        <authorList>
            <person name="Nemec A."/>
            <person name="Radolfova-Krizova L."/>
        </authorList>
    </citation>
    <scope>NUCLEOTIDE SEQUENCE [LARGE SCALE GENOMIC DNA]</scope>
    <source>
        <strain evidence="1 2">ANC 4999</strain>
    </source>
</reference>
<gene>
    <name evidence="1" type="ORF">B9T28_03985</name>
</gene>
<evidence type="ECO:0000313" key="1">
    <source>
        <dbReference type="EMBL" id="OTG66425.1"/>
    </source>
</evidence>
<evidence type="ECO:0000313" key="2">
    <source>
        <dbReference type="Proteomes" id="UP000242765"/>
    </source>
</evidence>
<organism evidence="1 2">
    <name type="scientific">Acinetobacter silvestris</name>
    <dbReference type="NCBI Taxonomy" id="1977882"/>
    <lineage>
        <taxon>Bacteria</taxon>
        <taxon>Pseudomonadati</taxon>
        <taxon>Pseudomonadota</taxon>
        <taxon>Gammaproteobacteria</taxon>
        <taxon>Moraxellales</taxon>
        <taxon>Moraxellaceae</taxon>
        <taxon>Acinetobacter</taxon>
    </lineage>
</organism>
<dbReference type="EMBL" id="NEGB01000002">
    <property type="protein sequence ID" value="OTG66425.1"/>
    <property type="molecule type" value="Genomic_DNA"/>
</dbReference>
<dbReference type="RefSeq" id="WP_086202669.1">
    <property type="nucleotide sequence ID" value="NZ_NEGB01000002.1"/>
</dbReference>
<proteinExistence type="predicted"/>
<sequence length="278" mass="32968">MSGRPKTGFVTKLKTIIWYEHVAERVLNENTQNNVRPHQTELDSRLASKNKLDNFFGENGSKIWTKFSIGQVSPVTKIKIVEKKLPNSSIYFVHPIWEILSKTYVSEADLYKFYENLNSSTQKIIRKKNIEEVVIDFDANFEKEFENILDLYSFLLFITYQSKFNLHIQNLEYSYLALLQYSSLIIDLIGSTGYYLIKLIELHFQLEPNSRLNKMGADFDFHLKQINLYNIVQNAFKTNPQRYTLLKNYFDDFRNEFYKYQLKLASIEDFYTKNSEKI</sequence>
<accession>A0A1Y3CH37</accession>
<dbReference type="Proteomes" id="UP000242765">
    <property type="component" value="Unassembled WGS sequence"/>
</dbReference>
<protein>
    <submittedName>
        <fullName evidence="1">Uncharacterized protein</fullName>
    </submittedName>
</protein>
<keyword evidence="2" id="KW-1185">Reference proteome</keyword>
<dbReference type="OrthoDB" id="9878117at2"/>
<name>A0A1Y3CH37_9GAMM</name>
<dbReference type="AlphaFoldDB" id="A0A1Y3CH37"/>